<keyword evidence="1" id="KW-0175">Coiled coil</keyword>
<sequence>MVYTNEVQEYANSKFCDMLEICGEKKEDILYKISLCNEEERFLIKYLYASMNVHDIFSYDFELFYEYVKHAIFLRETCTWTYKIPEDIFLNYVVHYRVNNEEIEDCRKTFYDMLNYKLTNKSMEEAILEVNYWCAEKVTYKSTDERTASPLTLLKCGYGRCGEESTFTVTALRSVGIPARQIYTPRWAHCDDNHAWVEVWCDGEWHYLGACEPEKVLDKGWFTSAASRAMIIHSRIFSGYFKDEDVISNNKVVTTINNIRSYARSKKITVKVLNFRNKPIKDAKVTFQILNYSEFANIAILNTDESGKVCINIGLGTVVIHVVKDKKFMYKVVNTKDLDEITFNINEFVYSEEEMDTIKTNKEILNKTNENINEEYINLENRNKISNGQDIDIIPPSDKKAVYAHITKDEELQHKERVTKCNTIREEKYTKTTKNILKSIDNIEKYNSKMKEILLDSMENYNEILEFLRWSYNSHKFEEAISLLSCLKKKDYIDSKANILTGHINNVVEFTGDYPKEIYFSYVLCPRIYLESITNYREFIIKYFNNNLKESFVKKPIEIWNYVKQDIKELKEYEYEELYTTPVALLNAGIGSLMSKKILFVAICRSIGIPARINEIDLAIEYYDNGFIKVEDKAKLITQEVIINNVSQSELKYFQNLSIATLKNGVYKTLNLDQNIKGNDNININLNSGDYRILTSNRLPNGGVFVKKYTFNLRAEETKVIDINLRDIKISDMMENYEIDDLSIKDKNDNIVNLHQLVKDKKCIIIWIEEGMEPTEHILNEMINNYKDFNDIKANIIFILKDIKALKNKTLEKVYELIPNIKTYFDNSKENINNIARRMYLDPDKLPLILIAEGLKTVQHSKEYINGIYATSGYNVGTAELIIKIIQGN</sequence>
<accession>A0A2S6FXN3</accession>
<evidence type="ECO:0000259" key="2">
    <source>
        <dbReference type="SMART" id="SM00460"/>
    </source>
</evidence>
<dbReference type="Proteomes" id="UP000239863">
    <property type="component" value="Unassembled WGS sequence"/>
</dbReference>
<dbReference type="InterPro" id="IPR038765">
    <property type="entry name" value="Papain-like_cys_pep_sf"/>
</dbReference>
<dbReference type="PANTHER" id="PTHR35532">
    <property type="entry name" value="SIMILAR TO POLYHYDROXYALKANOATE DEPOLYMERASE"/>
    <property type="match status" value="1"/>
</dbReference>
<reference evidence="3 4" key="1">
    <citation type="submission" date="2018-02" db="EMBL/GenBank/DDBJ databases">
        <title>Genomic Encyclopedia of Archaeal and Bacterial Type Strains, Phase II (KMG-II): from individual species to whole genera.</title>
        <authorList>
            <person name="Goeker M."/>
        </authorList>
    </citation>
    <scope>NUCLEOTIDE SEQUENCE [LARGE SCALE GENOMIC DNA]</scope>
    <source>
        <strain evidence="3 4">DSM 15099</strain>
    </source>
</reference>
<dbReference type="SUPFAM" id="SSF54001">
    <property type="entry name" value="Cysteine proteinases"/>
    <property type="match status" value="2"/>
</dbReference>
<comment type="caution">
    <text evidence="3">The sequence shown here is derived from an EMBL/GenBank/DDBJ whole genome shotgun (WGS) entry which is preliminary data.</text>
</comment>
<dbReference type="PANTHER" id="PTHR35532:SF5">
    <property type="entry name" value="CARBOHYDRATE-BINDING DOMAIN-CONTAINING PROTEIN"/>
    <property type="match status" value="1"/>
</dbReference>
<dbReference type="AlphaFoldDB" id="A0A2S6FXN3"/>
<feature type="domain" description="Transglutaminase-like" evidence="2">
    <location>
        <begin position="153"/>
        <end position="212"/>
    </location>
</feature>
<proteinExistence type="predicted"/>
<evidence type="ECO:0000313" key="3">
    <source>
        <dbReference type="EMBL" id="PPK48316.1"/>
    </source>
</evidence>
<dbReference type="Gene3D" id="3.10.620.30">
    <property type="match status" value="1"/>
</dbReference>
<dbReference type="RefSeq" id="WP_169994052.1">
    <property type="nucleotide sequence ID" value="NZ_PTIS01000008.1"/>
</dbReference>
<dbReference type="Gene3D" id="2.60.40.1120">
    <property type="entry name" value="Carboxypeptidase-like, regulatory domain"/>
    <property type="match status" value="1"/>
</dbReference>
<dbReference type="EMBL" id="PTIS01000008">
    <property type="protein sequence ID" value="PPK48316.1"/>
    <property type="molecule type" value="Genomic_DNA"/>
</dbReference>
<feature type="coiled-coil region" evidence="1">
    <location>
        <begin position="355"/>
        <end position="389"/>
    </location>
</feature>
<evidence type="ECO:0000313" key="4">
    <source>
        <dbReference type="Proteomes" id="UP000239863"/>
    </source>
</evidence>
<dbReference type="InterPro" id="IPR002931">
    <property type="entry name" value="Transglutaminase-like"/>
</dbReference>
<gene>
    <name evidence="3" type="ORF">BD821_10877</name>
</gene>
<protein>
    <submittedName>
        <fullName evidence="3">Transglutaminase superfamily protein</fullName>
    </submittedName>
</protein>
<organism evidence="3 4">
    <name type="scientific">Clostridium algidicarnis DSM 15099</name>
    <dbReference type="NCBI Taxonomy" id="1121295"/>
    <lineage>
        <taxon>Bacteria</taxon>
        <taxon>Bacillati</taxon>
        <taxon>Bacillota</taxon>
        <taxon>Clostridia</taxon>
        <taxon>Eubacteriales</taxon>
        <taxon>Clostridiaceae</taxon>
        <taxon>Clostridium</taxon>
    </lineage>
</organism>
<dbReference type="Pfam" id="PF01841">
    <property type="entry name" value="Transglut_core"/>
    <property type="match status" value="2"/>
</dbReference>
<dbReference type="STRING" id="37659.GCA_000703125_00523"/>
<dbReference type="SMART" id="SM00460">
    <property type="entry name" value="TGc"/>
    <property type="match status" value="1"/>
</dbReference>
<name>A0A2S6FXN3_9CLOT</name>
<evidence type="ECO:0000256" key="1">
    <source>
        <dbReference type="SAM" id="Coils"/>
    </source>
</evidence>